<accession>A0A0F0M089</accession>
<feature type="domain" description="Helix-turn-helix" evidence="1">
    <location>
        <begin position="8"/>
        <end position="49"/>
    </location>
</feature>
<reference evidence="2 3" key="1">
    <citation type="submission" date="2015-02" db="EMBL/GenBank/DDBJ databases">
        <title>Draft genome sequences of ten Microbacterium spp. with emphasis on heavy metal contaminated environments.</title>
        <authorList>
            <person name="Corretto E."/>
        </authorList>
    </citation>
    <scope>NUCLEOTIDE SEQUENCE [LARGE SCALE GENOMIC DNA]</scope>
    <source>
        <strain evidence="2 3">DSM 18659</strain>
    </source>
</reference>
<comment type="caution">
    <text evidence="2">The sequence shown here is derived from an EMBL/GenBank/DDBJ whole genome shotgun (WGS) entry which is preliminary data.</text>
</comment>
<dbReference type="Pfam" id="PF12728">
    <property type="entry name" value="HTH_17"/>
    <property type="match status" value="1"/>
</dbReference>
<dbReference type="InterPro" id="IPR041657">
    <property type="entry name" value="HTH_17"/>
</dbReference>
<protein>
    <recommendedName>
        <fullName evidence="1">Helix-turn-helix domain-containing protein</fullName>
    </recommendedName>
</protein>
<sequence length="71" mass="7993">MTPDIPEWITVAVAAKITGKAPRTIYRWIDRDLLATREDSQGRILVLSKSVGRVALDQKRGRPKGIPTRRP</sequence>
<dbReference type="Proteomes" id="UP000033451">
    <property type="component" value="Unassembled WGS sequence"/>
</dbReference>
<dbReference type="EMBL" id="JYIY01000069">
    <property type="protein sequence ID" value="KJL37061.1"/>
    <property type="molecule type" value="Genomic_DNA"/>
</dbReference>
<dbReference type="STRING" id="400772.RR49_01173"/>
<evidence type="ECO:0000313" key="3">
    <source>
        <dbReference type="Proteomes" id="UP000033451"/>
    </source>
</evidence>
<dbReference type="InterPro" id="IPR009061">
    <property type="entry name" value="DNA-bd_dom_put_sf"/>
</dbReference>
<dbReference type="OrthoDB" id="5079646at2"/>
<evidence type="ECO:0000259" key="1">
    <source>
        <dbReference type="Pfam" id="PF12728"/>
    </source>
</evidence>
<dbReference type="RefSeq" id="WP_045247122.1">
    <property type="nucleotide sequence ID" value="NZ_JYIY01000069.1"/>
</dbReference>
<name>A0A0F0M089_9MICO</name>
<dbReference type="AlphaFoldDB" id="A0A0F0M089"/>
<dbReference type="SUPFAM" id="SSF46955">
    <property type="entry name" value="Putative DNA-binding domain"/>
    <property type="match status" value="1"/>
</dbReference>
<proteinExistence type="predicted"/>
<dbReference type="PATRIC" id="fig|400772.4.peg.1196"/>
<organism evidence="2 3">
    <name type="scientific">Microbacterium ginsengisoli</name>
    <dbReference type="NCBI Taxonomy" id="400772"/>
    <lineage>
        <taxon>Bacteria</taxon>
        <taxon>Bacillati</taxon>
        <taxon>Actinomycetota</taxon>
        <taxon>Actinomycetes</taxon>
        <taxon>Micrococcales</taxon>
        <taxon>Microbacteriaceae</taxon>
        <taxon>Microbacterium</taxon>
    </lineage>
</organism>
<keyword evidence="3" id="KW-1185">Reference proteome</keyword>
<evidence type="ECO:0000313" key="2">
    <source>
        <dbReference type="EMBL" id="KJL37061.1"/>
    </source>
</evidence>
<gene>
    <name evidence="2" type="ORF">RR49_01173</name>
</gene>